<keyword evidence="2" id="KW-1185">Reference proteome</keyword>
<dbReference type="EMBL" id="FTNK01000014">
    <property type="protein sequence ID" value="SIR43899.1"/>
    <property type="molecule type" value="Genomic_DNA"/>
</dbReference>
<proteinExistence type="predicted"/>
<protein>
    <submittedName>
        <fullName evidence="1">Uncharacterized protein</fullName>
    </submittedName>
</protein>
<accession>A0ABY1K910</accession>
<sequence length="56" mass="6225">MNIEMDISSIPSVNLVVMQSDSNGSRYITDCRSLSIEAQPILKESVILGLVYYALF</sequence>
<evidence type="ECO:0000313" key="2">
    <source>
        <dbReference type="Proteomes" id="UP000186666"/>
    </source>
</evidence>
<comment type="caution">
    <text evidence="1">The sequence shown here is derived from an EMBL/GenBank/DDBJ whole genome shotgun (WGS) entry which is preliminary data.</text>
</comment>
<organism evidence="1 2">
    <name type="scientific">Paenibacillus macquariensis</name>
    <dbReference type="NCBI Taxonomy" id="948756"/>
    <lineage>
        <taxon>Bacteria</taxon>
        <taxon>Bacillati</taxon>
        <taxon>Bacillota</taxon>
        <taxon>Bacilli</taxon>
        <taxon>Bacillales</taxon>
        <taxon>Paenibacillaceae</taxon>
        <taxon>Paenibacillus</taxon>
    </lineage>
</organism>
<name>A0ABY1K910_9BACL</name>
<gene>
    <name evidence="1" type="ORF">SAMN05421578_11416</name>
</gene>
<reference evidence="1 2" key="1">
    <citation type="submission" date="2017-01" db="EMBL/GenBank/DDBJ databases">
        <authorList>
            <person name="Varghese N."/>
            <person name="Submissions S."/>
        </authorList>
    </citation>
    <scope>NUCLEOTIDE SEQUENCE [LARGE SCALE GENOMIC DNA]</scope>
    <source>
        <strain evidence="1 2">ATCC 23464</strain>
    </source>
</reference>
<evidence type="ECO:0000313" key="1">
    <source>
        <dbReference type="EMBL" id="SIR43899.1"/>
    </source>
</evidence>
<dbReference type="Proteomes" id="UP000186666">
    <property type="component" value="Unassembled WGS sequence"/>
</dbReference>